<evidence type="ECO:0000256" key="3">
    <source>
        <dbReference type="ARBA" id="ARBA00010286"/>
    </source>
</evidence>
<comment type="subunit">
    <text evidence="4 9">Homotetramer.</text>
</comment>
<protein>
    <recommendedName>
        <fullName evidence="9">Allantoinase</fullName>
        <ecNumber evidence="9">3.5.2.5</ecNumber>
    </recommendedName>
    <alternativeName>
        <fullName evidence="9">Allantoin-utilizing enzyme</fullName>
    </alternativeName>
</protein>
<feature type="binding site" description="via carbamate group" evidence="9">
    <location>
        <position position="150"/>
    </location>
    <ligand>
        <name>Zn(2+)</name>
        <dbReference type="ChEBI" id="CHEBI:29105"/>
        <label>1</label>
    </ligand>
</feature>
<feature type="binding site" evidence="9">
    <location>
        <position position="318"/>
    </location>
    <ligand>
        <name>Zn(2+)</name>
        <dbReference type="ChEBI" id="CHEBI:29105"/>
        <label>1</label>
    </ligand>
</feature>
<comment type="cofactor">
    <cofactor evidence="9">
        <name>Zn(2+)</name>
        <dbReference type="ChEBI" id="CHEBI:29105"/>
    </cofactor>
    <text evidence="9">Binds 2 Zn(2+) ions per subunit.</text>
</comment>
<dbReference type="InterPro" id="IPR002195">
    <property type="entry name" value="Dihydroorotase_CS"/>
</dbReference>
<dbReference type="InterPro" id="IPR017593">
    <property type="entry name" value="Allantoinase"/>
</dbReference>
<dbReference type="UniPathway" id="UPA00395">
    <property type="reaction ID" value="UER00653"/>
</dbReference>
<evidence type="ECO:0000313" key="11">
    <source>
        <dbReference type="EMBL" id="KGE18902.1"/>
    </source>
</evidence>
<dbReference type="EMBL" id="JQCR01000002">
    <property type="protein sequence ID" value="KGE18902.1"/>
    <property type="molecule type" value="Genomic_DNA"/>
</dbReference>
<feature type="binding site" evidence="9">
    <location>
        <position position="189"/>
    </location>
    <ligand>
        <name>Zn(2+)</name>
        <dbReference type="ChEBI" id="CHEBI:29105"/>
        <label>2</label>
    </ligand>
</feature>
<dbReference type="eggNOG" id="COG0044">
    <property type="taxonomic scope" value="Bacteria"/>
</dbReference>
<keyword evidence="12" id="KW-1185">Reference proteome</keyword>
<dbReference type="InterPro" id="IPR011059">
    <property type="entry name" value="Metal-dep_hydrolase_composite"/>
</dbReference>
<dbReference type="PANTHER" id="PTHR43668:SF4">
    <property type="entry name" value="ALLANTOINASE"/>
    <property type="match status" value="1"/>
</dbReference>
<dbReference type="EC" id="3.5.2.5" evidence="9"/>
<comment type="caution">
    <text evidence="11">The sequence shown here is derived from an EMBL/GenBank/DDBJ whole genome shotgun (WGS) entry which is preliminary data.</text>
</comment>
<name>A0A098MBH5_9BACL</name>
<dbReference type="HAMAP" id="MF_01645">
    <property type="entry name" value="Hydantoinase"/>
    <property type="match status" value="1"/>
</dbReference>
<dbReference type="GO" id="GO:0050897">
    <property type="term" value="F:cobalt ion binding"/>
    <property type="evidence" value="ECO:0007669"/>
    <property type="project" value="InterPro"/>
</dbReference>
<comment type="function">
    <text evidence="9">Catalyzes the conversion of allantoin (5-ureidohydantoin) to allantoic acid by hydrolytic cleavage of the five-member hydantoin ring.</text>
</comment>
<dbReference type="InterPro" id="IPR047604">
    <property type="entry name" value="Allantoinase_bact"/>
</dbReference>
<dbReference type="InterPro" id="IPR032466">
    <property type="entry name" value="Metal_Hydrolase"/>
</dbReference>
<comment type="similarity">
    <text evidence="3">Belongs to the metallo-dependent hydrolases superfamily. DHOase family. Class I DHOase subfamily.</text>
</comment>
<gene>
    <name evidence="9" type="primary">allB</name>
    <name evidence="11" type="ORF">PWYN_05695</name>
</gene>
<dbReference type="NCBIfam" id="NF004839">
    <property type="entry name" value="PRK06189.1"/>
    <property type="match status" value="1"/>
</dbReference>
<feature type="binding site" description="via carbamate group" evidence="9">
    <location>
        <position position="150"/>
    </location>
    <ligand>
        <name>Zn(2+)</name>
        <dbReference type="ChEBI" id="CHEBI:29105"/>
        <label>2</label>
    </ligand>
</feature>
<dbReference type="GO" id="GO:0004038">
    <property type="term" value="F:allantoinase activity"/>
    <property type="evidence" value="ECO:0007669"/>
    <property type="project" value="UniProtKB-UniRule"/>
</dbReference>
<dbReference type="Gene3D" id="2.30.40.10">
    <property type="entry name" value="Urease, subunit C, domain 1"/>
    <property type="match status" value="1"/>
</dbReference>
<keyword evidence="7 9" id="KW-0378">Hydrolase</keyword>
<dbReference type="GO" id="GO:0008270">
    <property type="term" value="F:zinc ion binding"/>
    <property type="evidence" value="ECO:0007669"/>
    <property type="project" value="InterPro"/>
</dbReference>
<dbReference type="Gene3D" id="3.20.20.140">
    <property type="entry name" value="Metal-dependent hydrolases"/>
    <property type="match status" value="1"/>
</dbReference>
<evidence type="ECO:0000256" key="4">
    <source>
        <dbReference type="ARBA" id="ARBA00011881"/>
    </source>
</evidence>
<dbReference type="RefSeq" id="WP_036649286.1">
    <property type="nucleotide sequence ID" value="NZ_JQCR01000002.1"/>
</dbReference>
<dbReference type="Proteomes" id="UP000029734">
    <property type="component" value="Unassembled WGS sequence"/>
</dbReference>
<organism evidence="11 12">
    <name type="scientific">Paenibacillus wynnii</name>
    <dbReference type="NCBI Taxonomy" id="268407"/>
    <lineage>
        <taxon>Bacteria</taxon>
        <taxon>Bacillati</taxon>
        <taxon>Bacillota</taxon>
        <taxon>Bacilli</taxon>
        <taxon>Bacillales</taxon>
        <taxon>Paenibacillaceae</taxon>
        <taxon>Paenibacillus</taxon>
    </lineage>
</organism>
<evidence type="ECO:0000256" key="5">
    <source>
        <dbReference type="ARBA" id="ARBA00022631"/>
    </source>
</evidence>
<comment type="similarity">
    <text evidence="9">Belongs to the metallo-dependent hydrolases superfamily. Allantoinase family.</text>
</comment>
<dbReference type="PROSITE" id="PS00482">
    <property type="entry name" value="DIHYDROOROTASE_1"/>
    <property type="match status" value="1"/>
</dbReference>
<sequence>MKNSYDLVIKNGNVVLSGEVVRLDIGILEGKIAALGENLSLTSDSNVIDAEGQYVLPGMIDMHVHFNEPTMGHWEGFRSGSAALAAGGCTTYADMPLNGNPPTVNEAALKLKAEAAYGNSAIDYVLWGGLVPGNLDDLEALAAAGVTGFKAFLSNPGGEGEGRFREVDDNTLYQGMKKIAALGGILALHAESEDITAVLSADAEREGRNTAGDFAACRPPEAELEAVARALLYSERTGCRLHFVHISTAAAIEMIHSAKLRGLDVSAETCPHYLLLNETHMESLGPVAKCAPPLRSEEEREKLWKVLSEGKIDLVASDHSPCPTELKLKEGLSFFEAWGGISGAQSSLELMFHEGVAVRGLPVTLIAKLLAELPAKRFGMQDRKGSITVGLDADLVLLDPNRSYRLEPEDLFYRHKHSPYIGLTLSCEVTATLCRGNIVYTAEDGVVSGDGGQWLQIKEGQLIR</sequence>
<proteinExistence type="inferred from homology"/>
<dbReference type="AlphaFoldDB" id="A0A098MBH5"/>
<evidence type="ECO:0000259" key="10">
    <source>
        <dbReference type="Pfam" id="PF01979"/>
    </source>
</evidence>
<dbReference type="InterPro" id="IPR006680">
    <property type="entry name" value="Amidohydro-rel"/>
</dbReference>
<evidence type="ECO:0000256" key="6">
    <source>
        <dbReference type="ARBA" id="ARBA00022723"/>
    </source>
</evidence>
<dbReference type="Pfam" id="PF01979">
    <property type="entry name" value="Amidohydro_1"/>
    <property type="match status" value="1"/>
</dbReference>
<comment type="PTM">
    <text evidence="9">Carboxylation allows a single lysine to coordinate two zinc ions.</text>
</comment>
<evidence type="ECO:0000256" key="1">
    <source>
        <dbReference type="ARBA" id="ARBA00002368"/>
    </source>
</evidence>
<dbReference type="SUPFAM" id="SSF51556">
    <property type="entry name" value="Metallo-dependent hydrolases"/>
    <property type="match status" value="1"/>
</dbReference>
<keyword evidence="8 9" id="KW-0862">Zinc</keyword>
<feature type="modified residue" description="N6-carboxylysine" evidence="9">
    <location>
        <position position="150"/>
    </location>
</feature>
<evidence type="ECO:0000256" key="2">
    <source>
        <dbReference type="ARBA" id="ARBA00008829"/>
    </source>
</evidence>
<dbReference type="NCBIfam" id="TIGR03178">
    <property type="entry name" value="allantoinase"/>
    <property type="match status" value="1"/>
</dbReference>
<dbReference type="InterPro" id="IPR050138">
    <property type="entry name" value="DHOase/Allantoinase_Hydrolase"/>
</dbReference>
<keyword evidence="6 9" id="KW-0479">Metal-binding</keyword>
<feature type="binding site" evidence="9">
    <location>
        <position position="63"/>
    </location>
    <ligand>
        <name>Zn(2+)</name>
        <dbReference type="ChEBI" id="CHEBI:29105"/>
        <label>1</label>
    </ligand>
</feature>
<accession>A0A098MBH5</accession>
<evidence type="ECO:0000313" key="12">
    <source>
        <dbReference type="Proteomes" id="UP000029734"/>
    </source>
</evidence>
<dbReference type="GO" id="GO:0006145">
    <property type="term" value="P:purine nucleobase catabolic process"/>
    <property type="evidence" value="ECO:0007669"/>
    <property type="project" value="TreeGrafter"/>
</dbReference>
<comment type="function">
    <text evidence="1">Catalyzes the reversible cyclization of carbamoyl aspartate to dihydroorotate.</text>
</comment>
<feature type="domain" description="Amidohydrolase-related" evidence="10">
    <location>
        <begin position="54"/>
        <end position="439"/>
    </location>
</feature>
<reference evidence="11 12" key="1">
    <citation type="submission" date="2014-08" db="EMBL/GenBank/DDBJ databases">
        <authorList>
            <person name="den Bakker H.C."/>
        </authorList>
    </citation>
    <scope>NUCLEOTIDE SEQUENCE [LARGE SCALE GENOMIC DNA]</scope>
    <source>
        <strain evidence="11 12">DSM 18334</strain>
    </source>
</reference>
<evidence type="ECO:0000256" key="9">
    <source>
        <dbReference type="HAMAP-Rule" id="MF_01645"/>
    </source>
</evidence>
<comment type="similarity">
    <text evidence="2">Belongs to the metallo-dependent hydrolases superfamily. Hydantoinase/dihydropyrimidinase family.</text>
</comment>
<dbReference type="SUPFAM" id="SSF51338">
    <property type="entry name" value="Composite domain of metallo-dependent hydrolases"/>
    <property type="match status" value="1"/>
</dbReference>
<evidence type="ECO:0000256" key="8">
    <source>
        <dbReference type="ARBA" id="ARBA00022833"/>
    </source>
</evidence>
<feature type="binding site" evidence="9">
    <location>
        <position position="245"/>
    </location>
    <ligand>
        <name>Zn(2+)</name>
        <dbReference type="ChEBI" id="CHEBI:29105"/>
        <label>2</label>
    </ligand>
</feature>
<dbReference type="STRING" id="268407.PWYN_05695"/>
<reference evidence="11 12" key="2">
    <citation type="submission" date="2014-10" db="EMBL/GenBank/DDBJ databases">
        <title>Comparative genomics of the Paenibacillus odorifer group.</title>
        <authorList>
            <person name="Tsai Y.-C."/>
            <person name="Martin N."/>
            <person name="Korlach J."/>
            <person name="Wiedmann M."/>
        </authorList>
    </citation>
    <scope>NUCLEOTIDE SEQUENCE [LARGE SCALE GENOMIC DNA]</scope>
    <source>
        <strain evidence="11 12">DSM 18334</strain>
    </source>
</reference>
<dbReference type="FunFam" id="3.20.20.140:FF:000174">
    <property type="entry name" value="Dihydropyrimidinase-related protein 2"/>
    <property type="match status" value="1"/>
</dbReference>
<dbReference type="GO" id="GO:0005737">
    <property type="term" value="C:cytoplasm"/>
    <property type="evidence" value="ECO:0007669"/>
    <property type="project" value="TreeGrafter"/>
</dbReference>
<comment type="catalytic activity">
    <reaction evidence="9">
        <text>(S)-allantoin + H2O = allantoate + H(+)</text>
        <dbReference type="Rhea" id="RHEA:17029"/>
        <dbReference type="ChEBI" id="CHEBI:15377"/>
        <dbReference type="ChEBI" id="CHEBI:15378"/>
        <dbReference type="ChEBI" id="CHEBI:15678"/>
        <dbReference type="ChEBI" id="CHEBI:17536"/>
        <dbReference type="EC" id="3.5.2.5"/>
    </reaction>
</comment>
<feature type="binding site" evidence="9">
    <location>
        <position position="65"/>
    </location>
    <ligand>
        <name>Zn(2+)</name>
        <dbReference type="ChEBI" id="CHEBI:29105"/>
        <label>1</label>
    </ligand>
</feature>
<evidence type="ECO:0000256" key="7">
    <source>
        <dbReference type="ARBA" id="ARBA00022801"/>
    </source>
</evidence>
<keyword evidence="5 9" id="KW-0659">Purine metabolism</keyword>
<dbReference type="GO" id="GO:0000256">
    <property type="term" value="P:allantoin catabolic process"/>
    <property type="evidence" value="ECO:0007669"/>
    <property type="project" value="UniProtKB-UniRule"/>
</dbReference>
<dbReference type="PANTHER" id="PTHR43668">
    <property type="entry name" value="ALLANTOINASE"/>
    <property type="match status" value="1"/>
</dbReference>
<comment type="pathway">
    <text evidence="9">Nitrogen metabolism; (S)-allantoin degradation; allantoate from (S)-allantoin: step 1/1.</text>
</comment>